<keyword evidence="2" id="KW-1185">Reference proteome</keyword>
<dbReference type="Proteomes" id="UP000683925">
    <property type="component" value="Unassembled WGS sequence"/>
</dbReference>
<sequence length="78" mass="9484">MRVGVGTRKTMMVERLLNSLEGQRQFEIRMKIQIILIKLFYEKLIRRLLILKDENIDLFYLRAIKKMIVSLLQFKRDN</sequence>
<reference evidence="1" key="1">
    <citation type="submission" date="2021-01" db="EMBL/GenBank/DDBJ databases">
        <authorList>
            <consortium name="Genoscope - CEA"/>
            <person name="William W."/>
        </authorList>
    </citation>
    <scope>NUCLEOTIDE SEQUENCE</scope>
</reference>
<name>A0A8S1XHJ2_PAROT</name>
<organism evidence="1 2">
    <name type="scientific">Paramecium octaurelia</name>
    <dbReference type="NCBI Taxonomy" id="43137"/>
    <lineage>
        <taxon>Eukaryota</taxon>
        <taxon>Sar</taxon>
        <taxon>Alveolata</taxon>
        <taxon>Ciliophora</taxon>
        <taxon>Intramacronucleata</taxon>
        <taxon>Oligohymenophorea</taxon>
        <taxon>Peniculida</taxon>
        <taxon>Parameciidae</taxon>
        <taxon>Paramecium</taxon>
    </lineage>
</organism>
<evidence type="ECO:0000313" key="1">
    <source>
        <dbReference type="EMBL" id="CAD8200072.1"/>
    </source>
</evidence>
<comment type="caution">
    <text evidence="1">The sequence shown here is derived from an EMBL/GenBank/DDBJ whole genome shotgun (WGS) entry which is preliminary data.</text>
</comment>
<accession>A0A8S1XHJ2</accession>
<evidence type="ECO:0000313" key="2">
    <source>
        <dbReference type="Proteomes" id="UP000683925"/>
    </source>
</evidence>
<gene>
    <name evidence="1" type="ORF">POCTA_138.1.T1210033</name>
</gene>
<proteinExistence type="predicted"/>
<dbReference type="EMBL" id="CAJJDP010000121">
    <property type="protein sequence ID" value="CAD8200072.1"/>
    <property type="molecule type" value="Genomic_DNA"/>
</dbReference>
<dbReference type="AlphaFoldDB" id="A0A8S1XHJ2"/>
<protein>
    <submittedName>
        <fullName evidence="1">Uncharacterized protein</fullName>
    </submittedName>
</protein>